<name>A0ABR8RTG6_9CELL</name>
<dbReference type="Gene3D" id="1.10.1740.10">
    <property type="match status" value="1"/>
</dbReference>
<dbReference type="EMBL" id="JACSQQ010000018">
    <property type="protein sequence ID" value="MBD7951085.1"/>
    <property type="molecule type" value="Genomic_DNA"/>
</dbReference>
<reference evidence="2 3" key="1">
    <citation type="submission" date="2020-08" db="EMBL/GenBank/DDBJ databases">
        <title>A Genomic Blueprint of the Chicken Gut Microbiome.</title>
        <authorList>
            <person name="Gilroy R."/>
            <person name="Ravi A."/>
            <person name="Getino M."/>
            <person name="Pursley I."/>
            <person name="Horton D.L."/>
            <person name="Alikhan N.-F."/>
            <person name="Baker D."/>
            <person name="Gharbi K."/>
            <person name="Hall N."/>
            <person name="Watson M."/>
            <person name="Adriaenssens E.M."/>
            <person name="Foster-Nyarko E."/>
            <person name="Jarju S."/>
            <person name="Secka A."/>
            <person name="Antonio M."/>
            <person name="Oren A."/>
            <person name="Chaudhuri R."/>
            <person name="La Ragione R.M."/>
            <person name="Hildebrand F."/>
            <person name="Pallen M.J."/>
        </authorList>
    </citation>
    <scope>NUCLEOTIDE SEQUENCE [LARGE SCALE GENOMIC DNA]</scope>
    <source>
        <strain evidence="2 3">Sa4CUA1</strain>
    </source>
</reference>
<dbReference type="SUPFAM" id="SSF88946">
    <property type="entry name" value="Sigma2 domain of RNA polymerase sigma factors"/>
    <property type="match status" value="1"/>
</dbReference>
<proteinExistence type="predicted"/>
<evidence type="ECO:0000313" key="2">
    <source>
        <dbReference type="EMBL" id="MBD7951085.1"/>
    </source>
</evidence>
<gene>
    <name evidence="2" type="ORF">H9652_11795</name>
</gene>
<dbReference type="InterPro" id="IPR007627">
    <property type="entry name" value="RNA_pol_sigma70_r2"/>
</dbReference>
<dbReference type="Proteomes" id="UP000641803">
    <property type="component" value="Unassembled WGS sequence"/>
</dbReference>
<keyword evidence="3" id="KW-1185">Reference proteome</keyword>
<feature type="domain" description="RNA polymerase sigma-70 region 2" evidence="1">
    <location>
        <begin position="30"/>
        <end position="75"/>
    </location>
</feature>
<sequence length="122" mass="13784">MDEEALWSDDAAERYLSAGRVRRDAEFVDFVETHGGRLERIAFLISGDHHRAEELFQATLERTYRAWGRARDGDPFVYARRIPPGRPVPRRLLTAALRLARPAVGDRPTAVTGRIPGQGVLF</sequence>
<organism evidence="2 3">
    <name type="scientific">Oerskovia rustica</name>
    <dbReference type="NCBI Taxonomy" id="2762237"/>
    <lineage>
        <taxon>Bacteria</taxon>
        <taxon>Bacillati</taxon>
        <taxon>Actinomycetota</taxon>
        <taxon>Actinomycetes</taxon>
        <taxon>Micrococcales</taxon>
        <taxon>Cellulomonadaceae</taxon>
        <taxon>Oerskovia</taxon>
    </lineage>
</organism>
<dbReference type="InterPro" id="IPR013325">
    <property type="entry name" value="RNA_pol_sigma_r2"/>
</dbReference>
<evidence type="ECO:0000259" key="1">
    <source>
        <dbReference type="Pfam" id="PF04542"/>
    </source>
</evidence>
<evidence type="ECO:0000313" key="3">
    <source>
        <dbReference type="Proteomes" id="UP000641803"/>
    </source>
</evidence>
<dbReference type="Pfam" id="PF04542">
    <property type="entry name" value="Sigma70_r2"/>
    <property type="match status" value="1"/>
</dbReference>
<comment type="caution">
    <text evidence="2">The sequence shown here is derived from an EMBL/GenBank/DDBJ whole genome shotgun (WGS) entry which is preliminary data.</text>
</comment>
<accession>A0ABR8RTG6</accession>
<protein>
    <recommendedName>
        <fullName evidence="1">RNA polymerase sigma-70 region 2 domain-containing protein</fullName>
    </recommendedName>
</protein>